<organism evidence="2 3">
    <name type="scientific">Paraglomus brasilianum</name>
    <dbReference type="NCBI Taxonomy" id="144538"/>
    <lineage>
        <taxon>Eukaryota</taxon>
        <taxon>Fungi</taxon>
        <taxon>Fungi incertae sedis</taxon>
        <taxon>Mucoromycota</taxon>
        <taxon>Glomeromycotina</taxon>
        <taxon>Glomeromycetes</taxon>
        <taxon>Paraglomerales</taxon>
        <taxon>Paraglomeraceae</taxon>
        <taxon>Paraglomus</taxon>
    </lineage>
</organism>
<dbReference type="Proteomes" id="UP000789739">
    <property type="component" value="Unassembled WGS sequence"/>
</dbReference>
<keyword evidence="3" id="KW-1185">Reference proteome</keyword>
<proteinExistence type="predicted"/>
<dbReference type="EMBL" id="CAJVPI010001616">
    <property type="protein sequence ID" value="CAG8620808.1"/>
    <property type="molecule type" value="Genomic_DNA"/>
</dbReference>
<feature type="region of interest" description="Disordered" evidence="1">
    <location>
        <begin position="1"/>
        <end position="21"/>
    </location>
</feature>
<feature type="non-terminal residue" evidence="2">
    <location>
        <position position="1"/>
    </location>
</feature>
<sequence length="65" mass="7572">FGKLPTTKYGRGGTDSNRSNGELIKAEMKRSGWIVICLSGRHRIGRADMEPNFLNWNKFRVYRFH</sequence>
<gene>
    <name evidence="2" type="ORF">PBRASI_LOCUS8697</name>
</gene>
<evidence type="ECO:0000256" key="1">
    <source>
        <dbReference type="SAM" id="MobiDB-lite"/>
    </source>
</evidence>
<evidence type="ECO:0000313" key="2">
    <source>
        <dbReference type="EMBL" id="CAG8620808.1"/>
    </source>
</evidence>
<reference evidence="2" key="1">
    <citation type="submission" date="2021-06" db="EMBL/GenBank/DDBJ databases">
        <authorList>
            <person name="Kallberg Y."/>
            <person name="Tangrot J."/>
            <person name="Rosling A."/>
        </authorList>
    </citation>
    <scope>NUCLEOTIDE SEQUENCE</scope>
    <source>
        <strain evidence="2">BR232B</strain>
    </source>
</reference>
<dbReference type="AlphaFoldDB" id="A0A9N9D0J0"/>
<name>A0A9N9D0J0_9GLOM</name>
<comment type="caution">
    <text evidence="2">The sequence shown here is derived from an EMBL/GenBank/DDBJ whole genome shotgun (WGS) entry which is preliminary data.</text>
</comment>
<protein>
    <submittedName>
        <fullName evidence="2">6191_t:CDS:1</fullName>
    </submittedName>
</protein>
<evidence type="ECO:0000313" key="3">
    <source>
        <dbReference type="Proteomes" id="UP000789739"/>
    </source>
</evidence>
<accession>A0A9N9D0J0</accession>